<name>A0ABW9Z5S5_9HYPH</name>
<protein>
    <submittedName>
        <fullName evidence="1">Uncharacterized protein</fullName>
    </submittedName>
</protein>
<dbReference type="Proteomes" id="UP000818323">
    <property type="component" value="Unassembled WGS sequence"/>
</dbReference>
<accession>A0ABW9Z5S5</accession>
<sequence>MSDEQYQIPAATTSEAERTYERLSDPRAWMNVSTFTILELSEEEMEHIAGARAPLKVDV</sequence>
<keyword evidence="2" id="KW-1185">Reference proteome</keyword>
<evidence type="ECO:0000313" key="2">
    <source>
        <dbReference type="Proteomes" id="UP000818323"/>
    </source>
</evidence>
<gene>
    <name evidence="1" type="ORF">GR303_19600</name>
</gene>
<comment type="caution">
    <text evidence="1">The sequence shown here is derived from an EMBL/GenBank/DDBJ whole genome shotgun (WGS) entry which is preliminary data.</text>
</comment>
<dbReference type="EMBL" id="JAAAXJ010000015">
    <property type="protein sequence ID" value="NBJ26553.1"/>
    <property type="molecule type" value="Genomic_DNA"/>
</dbReference>
<dbReference type="RefSeq" id="WP_161725089.1">
    <property type="nucleotide sequence ID" value="NZ_JAAAXI010000016.1"/>
</dbReference>
<proteinExistence type="predicted"/>
<reference evidence="1 2" key="1">
    <citation type="submission" date="2020-01" db="EMBL/GenBank/DDBJ databases">
        <title>Microvirga sp. nov., an arsenate reduction bacterium isolated from Tibet hotspring sediments.</title>
        <authorList>
            <person name="Yuan C.-G."/>
        </authorList>
    </citation>
    <scope>NUCLEOTIDE SEQUENCE [LARGE SCALE GENOMIC DNA]</scope>
    <source>
        <strain evidence="1 2">SYSU G3D203</strain>
    </source>
</reference>
<evidence type="ECO:0000313" key="1">
    <source>
        <dbReference type="EMBL" id="NBJ26553.1"/>
    </source>
</evidence>
<organism evidence="1 2">
    <name type="scientific">Microvirga arsenatis</name>
    <dbReference type="NCBI Taxonomy" id="2692265"/>
    <lineage>
        <taxon>Bacteria</taxon>
        <taxon>Pseudomonadati</taxon>
        <taxon>Pseudomonadota</taxon>
        <taxon>Alphaproteobacteria</taxon>
        <taxon>Hyphomicrobiales</taxon>
        <taxon>Methylobacteriaceae</taxon>
        <taxon>Microvirga</taxon>
    </lineage>
</organism>